<gene>
    <name evidence="2" type="ORF">WKW79_10965</name>
</gene>
<feature type="region of interest" description="Disordered" evidence="1">
    <location>
        <begin position="201"/>
        <end position="226"/>
    </location>
</feature>
<evidence type="ECO:0000313" key="3">
    <source>
        <dbReference type="Proteomes" id="UP001367030"/>
    </source>
</evidence>
<name>A0ABU8X5I9_9BURK</name>
<keyword evidence="3" id="KW-1185">Reference proteome</keyword>
<organism evidence="2 3">
    <name type="scientific">Variovorax robiniae</name>
    <dbReference type="NCBI Taxonomy" id="1836199"/>
    <lineage>
        <taxon>Bacteria</taxon>
        <taxon>Pseudomonadati</taxon>
        <taxon>Pseudomonadota</taxon>
        <taxon>Betaproteobacteria</taxon>
        <taxon>Burkholderiales</taxon>
        <taxon>Comamonadaceae</taxon>
        <taxon>Variovorax</taxon>
    </lineage>
</organism>
<comment type="caution">
    <text evidence="2">The sequence shown here is derived from an EMBL/GenBank/DDBJ whole genome shotgun (WGS) entry which is preliminary data.</text>
</comment>
<dbReference type="Proteomes" id="UP001367030">
    <property type="component" value="Unassembled WGS sequence"/>
</dbReference>
<evidence type="ECO:0000256" key="1">
    <source>
        <dbReference type="SAM" id="MobiDB-lite"/>
    </source>
</evidence>
<dbReference type="InterPro" id="IPR010419">
    <property type="entry name" value="CO_DH_gsu"/>
</dbReference>
<dbReference type="EMBL" id="JBBKZS010000003">
    <property type="protein sequence ID" value="MEJ8855092.1"/>
    <property type="molecule type" value="Genomic_DNA"/>
</dbReference>
<sequence>MKVSLEKTFPMPGSADAAWTVLQDIDAVAGCMPGAKITERIDATHFKGTVAVKFGPANMAFRGDVEILSLDAASKTLRLMGKGTDSTGSSGASMDLTARIDAIDAASSQLVGTSEVAMSGKAAAFGGRMMDSVADQVLKQFAANFAKRVSAVQEAAATAAPAESTVIPVAANDSTGALATPGTVASATTATASTSAASGATASAHSAARPDAPVPNPSASALSAATAAQVTRAATATSAPAPTASPAPTEPAQLNATSLLWGAFKDWLHSLFAAKRT</sequence>
<dbReference type="Gene3D" id="3.30.530.20">
    <property type="match status" value="1"/>
</dbReference>
<dbReference type="PANTHER" id="PTHR38588:SF1">
    <property type="entry name" value="BLL0334 PROTEIN"/>
    <property type="match status" value="1"/>
</dbReference>
<accession>A0ABU8X5I9</accession>
<proteinExistence type="predicted"/>
<reference evidence="2 3" key="1">
    <citation type="submission" date="2024-03" db="EMBL/GenBank/DDBJ databases">
        <title>Novel species of the genus Variovorax.</title>
        <authorList>
            <person name="Liu Q."/>
            <person name="Xin Y.-H."/>
        </authorList>
    </citation>
    <scope>NUCLEOTIDE SEQUENCE [LARGE SCALE GENOMIC DNA]</scope>
    <source>
        <strain evidence="2 3">KACC 18901</strain>
    </source>
</reference>
<dbReference type="InterPro" id="IPR023393">
    <property type="entry name" value="START-like_dom_sf"/>
</dbReference>
<protein>
    <submittedName>
        <fullName evidence="2">SRPBCC family protein</fullName>
    </submittedName>
</protein>
<dbReference type="RefSeq" id="WP_340335163.1">
    <property type="nucleotide sequence ID" value="NZ_JBBKZS010000003.1"/>
</dbReference>
<dbReference type="CDD" id="cd07823">
    <property type="entry name" value="SRPBCC_5"/>
    <property type="match status" value="1"/>
</dbReference>
<evidence type="ECO:0000313" key="2">
    <source>
        <dbReference type="EMBL" id="MEJ8855092.1"/>
    </source>
</evidence>
<dbReference type="PANTHER" id="PTHR38588">
    <property type="entry name" value="BLL0334 PROTEIN"/>
    <property type="match status" value="1"/>
</dbReference>
<dbReference type="Pfam" id="PF06240">
    <property type="entry name" value="COXG"/>
    <property type="match status" value="1"/>
</dbReference>
<dbReference type="SUPFAM" id="SSF55961">
    <property type="entry name" value="Bet v1-like"/>
    <property type="match status" value="1"/>
</dbReference>